<dbReference type="EC" id="3.4.11.9" evidence="5"/>
<dbReference type="SUPFAM" id="SSF55920">
    <property type="entry name" value="Creatinase/aminopeptidase"/>
    <property type="match status" value="1"/>
</dbReference>
<dbReference type="Pfam" id="PF01321">
    <property type="entry name" value="Creatinase_N"/>
    <property type="match status" value="1"/>
</dbReference>
<dbReference type="Gene3D" id="3.90.230.10">
    <property type="entry name" value="Creatinase/methionine aminopeptidase superfamily"/>
    <property type="match status" value="1"/>
</dbReference>
<dbReference type="Proteomes" id="UP000887229">
    <property type="component" value="Unassembled WGS sequence"/>
</dbReference>
<evidence type="ECO:0000256" key="15">
    <source>
        <dbReference type="RuleBase" id="RU000590"/>
    </source>
</evidence>
<keyword evidence="9 15" id="KW-0479">Metal-binding</keyword>
<evidence type="ECO:0000313" key="20">
    <source>
        <dbReference type="Proteomes" id="UP000887229"/>
    </source>
</evidence>
<protein>
    <recommendedName>
        <fullName evidence="6">Probable Xaa-Pro aminopeptidase P</fullName>
        <ecNumber evidence="5">3.4.11.9</ecNumber>
    </recommendedName>
    <alternativeName>
        <fullName evidence="13">Aminoacylproline aminopeptidase</fullName>
    </alternativeName>
    <alternativeName>
        <fullName evidence="14">Prolidase</fullName>
    </alternativeName>
</protein>
<evidence type="ECO:0000256" key="9">
    <source>
        <dbReference type="ARBA" id="ARBA00022723"/>
    </source>
</evidence>
<evidence type="ECO:0000313" key="19">
    <source>
        <dbReference type="EMBL" id="KAG9252748.1"/>
    </source>
</evidence>
<dbReference type="InterPro" id="IPR050422">
    <property type="entry name" value="X-Pro_aminopeptidase_P"/>
</dbReference>
<dbReference type="OrthoDB" id="9995434at2759"/>
<evidence type="ECO:0000259" key="16">
    <source>
        <dbReference type="Pfam" id="PF00557"/>
    </source>
</evidence>
<comment type="function">
    <text evidence="3">Catalyzes the removal of a penultimate prolyl residue from the N-termini of peptides.</text>
</comment>
<dbReference type="InterPro" id="IPR000994">
    <property type="entry name" value="Pept_M24"/>
</dbReference>
<evidence type="ECO:0000256" key="5">
    <source>
        <dbReference type="ARBA" id="ARBA00012574"/>
    </source>
</evidence>
<evidence type="ECO:0000256" key="3">
    <source>
        <dbReference type="ARBA" id="ARBA00002443"/>
    </source>
</evidence>
<feature type="domain" description="Peptidase M24" evidence="16">
    <location>
        <begin position="330"/>
        <end position="548"/>
    </location>
</feature>
<dbReference type="GO" id="GO:0005737">
    <property type="term" value="C:cytoplasm"/>
    <property type="evidence" value="ECO:0007669"/>
    <property type="project" value="UniProtKB-ARBA"/>
</dbReference>
<dbReference type="FunFam" id="3.40.350.10:FF:000003">
    <property type="entry name" value="Xaa-pro aminopeptidase P"/>
    <property type="match status" value="1"/>
</dbReference>
<dbReference type="PANTHER" id="PTHR43763:SF6">
    <property type="entry name" value="XAA-PRO AMINOPEPTIDASE 1"/>
    <property type="match status" value="1"/>
</dbReference>
<comment type="caution">
    <text evidence="19">The sequence shown here is derived from an EMBL/GenBank/DDBJ whole genome shotgun (WGS) entry which is preliminary data.</text>
</comment>
<comment type="catalytic activity">
    <reaction evidence="1">
        <text>Release of any N-terminal amino acid, including proline, that is linked to proline, even from a dipeptide or tripeptide.</text>
        <dbReference type="EC" id="3.4.11.9"/>
    </reaction>
</comment>
<name>A0A9P8CMS5_9HYPO</name>
<evidence type="ECO:0000259" key="17">
    <source>
        <dbReference type="Pfam" id="PF01321"/>
    </source>
</evidence>
<proteinExistence type="inferred from homology"/>
<dbReference type="PROSITE" id="PS00491">
    <property type="entry name" value="PROLINE_PEPTIDASE"/>
    <property type="match status" value="1"/>
</dbReference>
<dbReference type="InterPro" id="IPR001131">
    <property type="entry name" value="Peptidase_M24B_aminopep-P_CS"/>
</dbReference>
<gene>
    <name evidence="19" type="ORF">F5Z01DRAFT_637915</name>
</gene>
<evidence type="ECO:0000256" key="8">
    <source>
        <dbReference type="ARBA" id="ARBA00022670"/>
    </source>
</evidence>
<dbReference type="InterPro" id="IPR000587">
    <property type="entry name" value="Creatinase_N"/>
</dbReference>
<dbReference type="GO" id="GO:0006508">
    <property type="term" value="P:proteolysis"/>
    <property type="evidence" value="ECO:0007669"/>
    <property type="project" value="UniProtKB-KW"/>
</dbReference>
<evidence type="ECO:0000256" key="14">
    <source>
        <dbReference type="ARBA" id="ARBA00032413"/>
    </source>
</evidence>
<evidence type="ECO:0000256" key="2">
    <source>
        <dbReference type="ARBA" id="ARBA00001936"/>
    </source>
</evidence>
<dbReference type="Pfam" id="PF16188">
    <property type="entry name" value="Peptidase_M24_C"/>
    <property type="match status" value="1"/>
</dbReference>
<dbReference type="FunFam" id="3.40.350.10:FF:000010">
    <property type="entry name" value="Probable Xaa-Pro aminopeptidase P"/>
    <property type="match status" value="1"/>
</dbReference>
<dbReference type="GO" id="GO:0070006">
    <property type="term" value="F:metalloaminopeptidase activity"/>
    <property type="evidence" value="ECO:0007669"/>
    <property type="project" value="InterPro"/>
</dbReference>
<evidence type="ECO:0000256" key="11">
    <source>
        <dbReference type="ARBA" id="ARBA00023049"/>
    </source>
</evidence>
<accession>A0A9P8CMS5</accession>
<sequence>MEKINTTARLAKLRELMKERNVEIYIVPSEDNHASEYIAASDARRPYISGFTGSAGVAVITPDTAVLSTDGRYIIQATKQLDENWTLLNSAQPEAPTWQDWSAEHSSGGKNVGVDASLIASSAAKKLQEKIHKRGGADLIPLEENLVDLVWGTDQPPRPQEPIIVLPDDLAGKTVQAKLHDLRLELGKKQAIGFVISMLDEIAWLFNMRGSDIPYNPVFFSFAIVTPDSATLYIDDAKLDDTCKKHLADNEIHLRPYSAILDDARRLSATAAQAQQSVGDKGIGSPHRLLLSNKGSWALHRALGGDNMVHEVRSPVCDAKAIKNPTELQGMRACHIRDGAALIEYFAWLEDQLVAKKATLDEVEADDKLIELRSKHDHFVGLSFPTISSTGPNAAIIHYKPVRGNCSVIDPDRIYLCDSGAQFRDGTTDVTRTLHFGKPTDAEREAYTLVLKGNIALDMAVFPKGTTGYALDSLARQYLWQYGLDYRHGTGHGVGSYLNVHEGPIGVGTRAQHAEVALSAGNVISNEPGYYVENEFGIRIENIIMVKETNTKHCFGDKPFLGFEHVTMVPYCQNLIDSSLLTEGEIKWINTYNAEIMDKTKGFFTNDPLTMAWLTRETQPI</sequence>
<keyword evidence="11" id="KW-0482">Metalloprotease</keyword>
<dbReference type="InterPro" id="IPR032416">
    <property type="entry name" value="Peptidase_M24_C"/>
</dbReference>
<evidence type="ECO:0000256" key="10">
    <source>
        <dbReference type="ARBA" id="ARBA00022801"/>
    </source>
</evidence>
<dbReference type="InterPro" id="IPR029149">
    <property type="entry name" value="Creatin/AminoP/Spt16_N"/>
</dbReference>
<dbReference type="Pfam" id="PF00557">
    <property type="entry name" value="Peptidase_M24"/>
    <property type="match status" value="1"/>
</dbReference>
<evidence type="ECO:0000256" key="12">
    <source>
        <dbReference type="ARBA" id="ARBA00023211"/>
    </source>
</evidence>
<evidence type="ECO:0000256" key="1">
    <source>
        <dbReference type="ARBA" id="ARBA00001424"/>
    </source>
</evidence>
<dbReference type="CDD" id="cd01085">
    <property type="entry name" value="APP"/>
    <property type="match status" value="1"/>
</dbReference>
<evidence type="ECO:0000256" key="13">
    <source>
        <dbReference type="ARBA" id="ARBA00030849"/>
    </source>
</evidence>
<dbReference type="FunFam" id="3.90.230.10:FF:000007">
    <property type="entry name" value="Xaa-Pro aminopeptidase P"/>
    <property type="match status" value="1"/>
</dbReference>
<dbReference type="GeneID" id="70293223"/>
<evidence type="ECO:0000256" key="6">
    <source>
        <dbReference type="ARBA" id="ARBA00020658"/>
    </source>
</evidence>
<comment type="similarity">
    <text evidence="4 15">Belongs to the peptidase M24B family.</text>
</comment>
<dbReference type="PANTHER" id="PTHR43763">
    <property type="entry name" value="XAA-PRO AMINOPEPTIDASE 1"/>
    <property type="match status" value="1"/>
</dbReference>
<keyword evidence="7 19" id="KW-0031">Aminopeptidase</keyword>
<dbReference type="Pfam" id="PF16189">
    <property type="entry name" value="Creatinase_N_2"/>
    <property type="match status" value="1"/>
</dbReference>
<dbReference type="Gene3D" id="3.40.350.10">
    <property type="entry name" value="Creatinase/prolidase N-terminal domain"/>
    <property type="match status" value="2"/>
</dbReference>
<dbReference type="AlphaFoldDB" id="A0A9P8CMS5"/>
<dbReference type="InterPro" id="IPR033740">
    <property type="entry name" value="Pept_M24B"/>
</dbReference>
<feature type="domain" description="Creatinase N-terminal" evidence="17">
    <location>
        <begin position="9"/>
        <end position="144"/>
    </location>
</feature>
<feature type="domain" description="Peptidase M24 C-terminal" evidence="18">
    <location>
        <begin position="559"/>
        <end position="621"/>
    </location>
</feature>
<comment type="cofactor">
    <cofactor evidence="2">
        <name>Mn(2+)</name>
        <dbReference type="ChEBI" id="CHEBI:29035"/>
    </cofactor>
</comment>
<evidence type="ECO:0000256" key="7">
    <source>
        <dbReference type="ARBA" id="ARBA00022438"/>
    </source>
</evidence>
<keyword evidence="8" id="KW-0645">Protease</keyword>
<keyword evidence="10" id="KW-0378">Hydrolase</keyword>
<dbReference type="SUPFAM" id="SSF53092">
    <property type="entry name" value="Creatinase/prolidase N-terminal domain"/>
    <property type="match status" value="1"/>
</dbReference>
<evidence type="ECO:0000259" key="18">
    <source>
        <dbReference type="Pfam" id="PF16188"/>
    </source>
</evidence>
<dbReference type="GO" id="GO:0046872">
    <property type="term" value="F:metal ion binding"/>
    <property type="evidence" value="ECO:0007669"/>
    <property type="project" value="UniProtKB-KW"/>
</dbReference>
<keyword evidence="20" id="KW-1185">Reference proteome</keyword>
<dbReference type="RefSeq" id="XP_046116672.1">
    <property type="nucleotide sequence ID" value="XM_046262320.1"/>
</dbReference>
<reference evidence="19" key="1">
    <citation type="journal article" date="2021" name="IMA Fungus">
        <title>Genomic characterization of three marine fungi, including Emericellopsis atlantica sp. nov. with signatures of a generalist lifestyle and marine biomass degradation.</title>
        <authorList>
            <person name="Hagestad O.C."/>
            <person name="Hou L."/>
            <person name="Andersen J.H."/>
            <person name="Hansen E.H."/>
            <person name="Altermark B."/>
            <person name="Li C."/>
            <person name="Kuhnert E."/>
            <person name="Cox R.J."/>
            <person name="Crous P.W."/>
            <person name="Spatafora J.W."/>
            <person name="Lail K."/>
            <person name="Amirebrahimi M."/>
            <person name="Lipzen A."/>
            <person name="Pangilinan J."/>
            <person name="Andreopoulos W."/>
            <person name="Hayes R.D."/>
            <person name="Ng V."/>
            <person name="Grigoriev I.V."/>
            <person name="Jackson S.A."/>
            <person name="Sutton T.D.S."/>
            <person name="Dobson A.D.W."/>
            <person name="Rama T."/>
        </authorList>
    </citation>
    <scope>NUCLEOTIDE SEQUENCE</scope>
    <source>
        <strain evidence="19">TS7</strain>
    </source>
</reference>
<keyword evidence="12" id="KW-0464">Manganese</keyword>
<organism evidence="19 20">
    <name type="scientific">Emericellopsis atlantica</name>
    <dbReference type="NCBI Taxonomy" id="2614577"/>
    <lineage>
        <taxon>Eukaryota</taxon>
        <taxon>Fungi</taxon>
        <taxon>Dikarya</taxon>
        <taxon>Ascomycota</taxon>
        <taxon>Pezizomycotina</taxon>
        <taxon>Sordariomycetes</taxon>
        <taxon>Hypocreomycetidae</taxon>
        <taxon>Hypocreales</taxon>
        <taxon>Bionectriaceae</taxon>
        <taxon>Emericellopsis</taxon>
    </lineage>
</organism>
<evidence type="ECO:0000256" key="4">
    <source>
        <dbReference type="ARBA" id="ARBA00008766"/>
    </source>
</evidence>
<dbReference type="EMBL" id="MU251260">
    <property type="protein sequence ID" value="KAG9252748.1"/>
    <property type="molecule type" value="Genomic_DNA"/>
</dbReference>
<dbReference type="InterPro" id="IPR036005">
    <property type="entry name" value="Creatinase/aminopeptidase-like"/>
</dbReference>